<comment type="caution">
    <text evidence="7">The sequence shown here is derived from an EMBL/GenBank/DDBJ whole genome shotgun (WGS) entry which is preliminary data.</text>
</comment>
<keyword evidence="8" id="KW-1185">Reference proteome</keyword>
<keyword evidence="2" id="KW-0106">Calcium</keyword>
<feature type="signal peptide" evidence="5">
    <location>
        <begin position="1"/>
        <end position="26"/>
    </location>
</feature>
<sequence>MKIYVKNGSLIIFVVALMEFFGNIEGATVTCEPKYGFLPCTSETWGALFLYMVYQYLMALGQKYVSEGSDKFFGLIGPGIFGASLFHILANFPTLFLVLQSALSSEDGGASSTTSSMNTLTGSMVMSLTIIWPSVITFGSYDLSDDDDDSISSEEEEPSFFKKLTAYGVTTDNETSYTARIMLVSAIPFILLQLPTIINSTSITRVIILLTLIIVLFMYITYVTYQMFQPWIENRRSEYVTQKFVKDKLQTLLSTNGKPNVRLIREIYKGLDENQDGKVSKVELKTFLLGIQLQTNDATKDDLVEIIMDRFDISGDQSIEENEFVRILMKWLREARKSVSQNDYNPLSFFATKPSEDADEEHQNALLPKEIISKAETSILEFLEALSLIIFGTVLSGLVSSPLISNVMTFANHANVPSFLIPYCVVPCATNISRILSTIRSATQKTERASSLTFSQIYSGVSMSSMSSLTTFLLIVYIKDLSWDVSAQLLVVMIICVGMSVLTSTRKVYPLWTGYVIYLMYPISLLMLYMLTVVWV</sequence>
<feature type="transmembrane region" description="Helical" evidence="4">
    <location>
        <begin position="457"/>
        <end position="479"/>
    </location>
</feature>
<feature type="domain" description="EF-hand" evidence="6">
    <location>
        <begin position="299"/>
        <end position="334"/>
    </location>
</feature>
<dbReference type="InterPro" id="IPR004713">
    <property type="entry name" value="CaH_exchang"/>
</dbReference>
<keyword evidence="1" id="KW-0050">Antiport</keyword>
<dbReference type="GO" id="GO:0015369">
    <property type="term" value="F:calcium:proton antiporter activity"/>
    <property type="evidence" value="ECO:0000318"/>
    <property type="project" value="GO_Central"/>
</dbReference>
<reference evidence="7 8" key="1">
    <citation type="journal article" date="2017" name="Nat. Commun.">
        <title>Genome assembly with in vitro proximity ligation data and whole-genome triplication in lettuce.</title>
        <authorList>
            <person name="Reyes-Chin-Wo S."/>
            <person name="Wang Z."/>
            <person name="Yang X."/>
            <person name="Kozik A."/>
            <person name="Arikit S."/>
            <person name="Song C."/>
            <person name="Xia L."/>
            <person name="Froenicke L."/>
            <person name="Lavelle D.O."/>
            <person name="Truco M.J."/>
            <person name="Xia R."/>
            <person name="Zhu S."/>
            <person name="Xu C."/>
            <person name="Xu H."/>
            <person name="Xu X."/>
            <person name="Cox K."/>
            <person name="Korf I."/>
            <person name="Meyers B.C."/>
            <person name="Michelmore R.W."/>
        </authorList>
    </citation>
    <scope>NUCLEOTIDE SEQUENCE [LARGE SCALE GENOMIC DNA]</scope>
    <source>
        <strain evidence="8">cv. Salinas</strain>
        <tissue evidence="7">Seedlings</tissue>
    </source>
</reference>
<dbReference type="PROSITE" id="PS00018">
    <property type="entry name" value="EF_HAND_1"/>
    <property type="match status" value="2"/>
</dbReference>
<dbReference type="Gene3D" id="1.10.238.10">
    <property type="entry name" value="EF-hand"/>
    <property type="match status" value="1"/>
</dbReference>
<keyword evidence="1" id="KW-0813">Transport</keyword>
<feature type="transmembrane region" description="Helical" evidence="4">
    <location>
        <begin position="419"/>
        <end position="436"/>
    </location>
</feature>
<evidence type="ECO:0000259" key="6">
    <source>
        <dbReference type="PROSITE" id="PS50222"/>
    </source>
</evidence>
<evidence type="ECO:0000256" key="5">
    <source>
        <dbReference type="SAM" id="SignalP"/>
    </source>
</evidence>
<feature type="transmembrane region" description="Helical" evidence="4">
    <location>
        <begin position="42"/>
        <end position="60"/>
    </location>
</feature>
<dbReference type="OrthoDB" id="26525at2759"/>
<dbReference type="PROSITE" id="PS50222">
    <property type="entry name" value="EF_HAND_2"/>
    <property type="match status" value="2"/>
</dbReference>
<keyword evidence="4" id="KW-1133">Transmembrane helix</keyword>
<accession>A0A9R1UXM1</accession>
<feature type="transmembrane region" description="Helical" evidence="4">
    <location>
        <begin position="204"/>
        <end position="225"/>
    </location>
</feature>
<feature type="transmembrane region" description="Helical" evidence="4">
    <location>
        <begin position="119"/>
        <end position="141"/>
    </location>
</feature>
<feature type="domain" description="EF-hand" evidence="6">
    <location>
        <begin position="259"/>
        <end position="294"/>
    </location>
</feature>
<evidence type="ECO:0000256" key="1">
    <source>
        <dbReference type="ARBA" id="ARBA00022449"/>
    </source>
</evidence>
<dbReference type="InterPro" id="IPR002048">
    <property type="entry name" value="EF_hand_dom"/>
</dbReference>
<keyword evidence="5" id="KW-0732">Signal</keyword>
<evidence type="ECO:0000313" key="7">
    <source>
        <dbReference type="EMBL" id="KAJ0195149.1"/>
    </source>
</evidence>
<dbReference type="InterPro" id="IPR018247">
    <property type="entry name" value="EF_Hand_1_Ca_BS"/>
</dbReference>
<keyword evidence="4" id="KW-0812">Transmembrane</keyword>
<evidence type="ECO:0000256" key="2">
    <source>
        <dbReference type="ARBA" id="ARBA00022837"/>
    </source>
</evidence>
<feature type="transmembrane region" description="Helical" evidence="4">
    <location>
        <begin position="485"/>
        <end position="503"/>
    </location>
</feature>
<feature type="transmembrane region" description="Helical" evidence="4">
    <location>
        <begin position="181"/>
        <end position="198"/>
    </location>
</feature>
<feature type="transmembrane region" description="Helical" evidence="4">
    <location>
        <begin position="515"/>
        <end position="535"/>
    </location>
</feature>
<dbReference type="GO" id="GO:0005509">
    <property type="term" value="F:calcium ion binding"/>
    <property type="evidence" value="ECO:0007669"/>
    <property type="project" value="InterPro"/>
</dbReference>
<evidence type="ECO:0000256" key="3">
    <source>
        <dbReference type="ARBA" id="ARBA00023065"/>
    </source>
</evidence>
<name>A0A9R1UXM1_LACSA</name>
<gene>
    <name evidence="7" type="ORF">LSAT_V11C700351770</name>
</gene>
<dbReference type="SUPFAM" id="SSF47473">
    <property type="entry name" value="EF-hand"/>
    <property type="match status" value="1"/>
</dbReference>
<protein>
    <recommendedName>
        <fullName evidence="6">EF-hand domain-containing protein</fullName>
    </recommendedName>
</protein>
<keyword evidence="3" id="KW-0406">Ion transport</keyword>
<organism evidence="7 8">
    <name type="scientific">Lactuca sativa</name>
    <name type="common">Garden lettuce</name>
    <dbReference type="NCBI Taxonomy" id="4236"/>
    <lineage>
        <taxon>Eukaryota</taxon>
        <taxon>Viridiplantae</taxon>
        <taxon>Streptophyta</taxon>
        <taxon>Embryophyta</taxon>
        <taxon>Tracheophyta</taxon>
        <taxon>Spermatophyta</taxon>
        <taxon>Magnoliopsida</taxon>
        <taxon>eudicotyledons</taxon>
        <taxon>Gunneridae</taxon>
        <taxon>Pentapetalae</taxon>
        <taxon>asterids</taxon>
        <taxon>campanulids</taxon>
        <taxon>Asterales</taxon>
        <taxon>Asteraceae</taxon>
        <taxon>Cichorioideae</taxon>
        <taxon>Cichorieae</taxon>
        <taxon>Lactucinae</taxon>
        <taxon>Lactuca</taxon>
    </lineage>
</organism>
<dbReference type="GO" id="GO:0016020">
    <property type="term" value="C:membrane"/>
    <property type="evidence" value="ECO:0007669"/>
    <property type="project" value="InterPro"/>
</dbReference>
<dbReference type="Proteomes" id="UP000235145">
    <property type="component" value="Unassembled WGS sequence"/>
</dbReference>
<evidence type="ECO:0000313" key="8">
    <source>
        <dbReference type="Proteomes" id="UP000235145"/>
    </source>
</evidence>
<evidence type="ECO:0000256" key="4">
    <source>
        <dbReference type="SAM" id="Phobius"/>
    </source>
</evidence>
<keyword evidence="4" id="KW-0472">Membrane</keyword>
<dbReference type="PANTHER" id="PTHR31503">
    <property type="entry name" value="VACUOLAR CALCIUM ION TRANSPORTER"/>
    <property type="match status" value="1"/>
</dbReference>
<dbReference type="Pfam" id="PF13499">
    <property type="entry name" value="EF-hand_7"/>
    <property type="match status" value="1"/>
</dbReference>
<dbReference type="GO" id="GO:0006874">
    <property type="term" value="P:intracellular calcium ion homeostasis"/>
    <property type="evidence" value="ECO:0000318"/>
    <property type="project" value="GO_Central"/>
</dbReference>
<dbReference type="PANTHER" id="PTHR31503:SF80">
    <property type="entry name" value="EF-HAND DOMAIN-CONTAINING PROTEIN"/>
    <property type="match status" value="1"/>
</dbReference>
<dbReference type="EMBL" id="NBSK02000007">
    <property type="protein sequence ID" value="KAJ0195149.1"/>
    <property type="molecule type" value="Genomic_DNA"/>
</dbReference>
<feature type="transmembrane region" description="Helical" evidence="4">
    <location>
        <begin position="379"/>
        <end position="399"/>
    </location>
</feature>
<dbReference type="CDD" id="cd00051">
    <property type="entry name" value="EFh"/>
    <property type="match status" value="1"/>
</dbReference>
<dbReference type="AlphaFoldDB" id="A0A9R1UXM1"/>
<feature type="chain" id="PRO_5040275511" description="EF-hand domain-containing protein" evidence="5">
    <location>
        <begin position="27"/>
        <end position="536"/>
    </location>
</feature>
<feature type="transmembrane region" description="Helical" evidence="4">
    <location>
        <begin position="72"/>
        <end position="99"/>
    </location>
</feature>
<proteinExistence type="predicted"/>
<dbReference type="InterPro" id="IPR011992">
    <property type="entry name" value="EF-hand-dom_pair"/>
</dbReference>
<dbReference type="GO" id="GO:0070588">
    <property type="term" value="P:calcium ion transmembrane transport"/>
    <property type="evidence" value="ECO:0000318"/>
    <property type="project" value="GO_Central"/>
</dbReference>